<keyword evidence="1" id="KW-0393">Immunoglobulin domain</keyword>
<dbReference type="InterPro" id="IPR013783">
    <property type="entry name" value="Ig-like_fold"/>
</dbReference>
<proteinExistence type="predicted"/>
<accession>G3NXU5</accession>
<feature type="domain" description="Ig-like" evidence="2">
    <location>
        <begin position="143"/>
        <end position="240"/>
    </location>
</feature>
<dbReference type="SMART" id="SM00407">
    <property type="entry name" value="IGc1"/>
    <property type="match status" value="1"/>
</dbReference>
<reference evidence="3 4" key="1">
    <citation type="journal article" date="2021" name="G3 (Bethesda)">
        <title>Improved contiguity of the threespine stickleback genome using long-read sequencing.</title>
        <authorList>
            <person name="Nath S."/>
            <person name="Shaw D.E."/>
            <person name="White M.A."/>
        </authorList>
    </citation>
    <scope>NUCLEOTIDE SEQUENCE [LARGE SCALE GENOMIC DNA]</scope>
    <source>
        <strain evidence="3 4">Lake Benthic</strain>
    </source>
</reference>
<feature type="domain" description="Ig-like" evidence="2">
    <location>
        <begin position="87"/>
        <end position="130"/>
    </location>
</feature>
<dbReference type="InterPro" id="IPR003597">
    <property type="entry name" value="Ig_C1-set"/>
</dbReference>
<name>G3NXU5_GASAC</name>
<dbReference type="Bgee" id="ENSGACG00000007673">
    <property type="expression patterns" value="Expressed in intestinal epithelial cell and 7 other cell types or tissues"/>
</dbReference>
<dbReference type="Ensembl" id="ENSGACT00000010187.2">
    <property type="protein sequence ID" value="ENSGACP00000010165.2"/>
    <property type="gene ID" value="ENSGACG00000007673.2"/>
</dbReference>
<reference evidence="3" key="3">
    <citation type="submission" date="2025-09" db="UniProtKB">
        <authorList>
            <consortium name="Ensembl"/>
        </authorList>
    </citation>
    <scope>IDENTIFICATION</scope>
</reference>
<dbReference type="CDD" id="cd00098">
    <property type="entry name" value="IgC1"/>
    <property type="match status" value="1"/>
</dbReference>
<sequence>MNVTMVTRRLQLGRRGRCQRGLLADRPRSPSRPAGGVRMHRQLQLHDAALQQRHPECPRWVAAAAAAVGFAHFRFCISTSKRPFLLPRLSASPTLSVPQQWVVLETESRLECHAGGFYPPPVSFSWTRDGRVIQPASFVEDTPSVRLSALPRASESIPLTLYCDLESFYPKEVSVSWLQNRTVLPEPPVTEQNPDGTYRTRRYYTLSPEQQEQGGKVECAVNQPGVVHPVGGSAYLEELAPRGNC</sequence>
<dbReference type="InterPro" id="IPR050380">
    <property type="entry name" value="Immune_Resp_Modulators"/>
</dbReference>
<dbReference type="PROSITE" id="PS50835">
    <property type="entry name" value="IG_LIKE"/>
    <property type="match status" value="2"/>
</dbReference>
<dbReference type="InterPro" id="IPR036179">
    <property type="entry name" value="Ig-like_dom_sf"/>
</dbReference>
<evidence type="ECO:0000313" key="3">
    <source>
        <dbReference type="Ensembl" id="ENSGACP00000010165.2"/>
    </source>
</evidence>
<organism evidence="3 4">
    <name type="scientific">Gasterosteus aculeatus aculeatus</name>
    <name type="common">three-spined stickleback</name>
    <dbReference type="NCBI Taxonomy" id="481459"/>
    <lineage>
        <taxon>Eukaryota</taxon>
        <taxon>Metazoa</taxon>
        <taxon>Chordata</taxon>
        <taxon>Craniata</taxon>
        <taxon>Vertebrata</taxon>
        <taxon>Euteleostomi</taxon>
        <taxon>Actinopterygii</taxon>
        <taxon>Neopterygii</taxon>
        <taxon>Teleostei</taxon>
        <taxon>Neoteleostei</taxon>
        <taxon>Acanthomorphata</taxon>
        <taxon>Eupercaria</taxon>
        <taxon>Perciformes</taxon>
        <taxon>Cottioidei</taxon>
        <taxon>Gasterosteales</taxon>
        <taxon>Gasterosteidae</taxon>
        <taxon>Gasterosteus</taxon>
    </lineage>
</organism>
<dbReference type="SUPFAM" id="SSF48726">
    <property type="entry name" value="Immunoglobulin"/>
    <property type="match status" value="2"/>
</dbReference>
<keyword evidence="4" id="KW-1185">Reference proteome</keyword>
<dbReference type="Gene3D" id="2.60.40.10">
    <property type="entry name" value="Immunoglobulins"/>
    <property type="match status" value="2"/>
</dbReference>
<protein>
    <recommendedName>
        <fullName evidence="2">Ig-like domain-containing protein</fullName>
    </recommendedName>
</protein>
<dbReference type="InterPro" id="IPR007110">
    <property type="entry name" value="Ig-like_dom"/>
</dbReference>
<dbReference type="GeneTree" id="ENSGT00940000167101"/>
<dbReference type="PANTHER" id="PTHR23411">
    <property type="entry name" value="TAPASIN"/>
    <property type="match status" value="1"/>
</dbReference>
<dbReference type="Proteomes" id="UP000007635">
    <property type="component" value="Chromosome V"/>
</dbReference>
<evidence type="ECO:0000256" key="1">
    <source>
        <dbReference type="ARBA" id="ARBA00023319"/>
    </source>
</evidence>
<dbReference type="AlphaFoldDB" id="G3NXU5"/>
<evidence type="ECO:0000259" key="2">
    <source>
        <dbReference type="PROSITE" id="PS50835"/>
    </source>
</evidence>
<reference evidence="3" key="2">
    <citation type="submission" date="2025-08" db="UniProtKB">
        <authorList>
            <consortium name="Ensembl"/>
        </authorList>
    </citation>
    <scope>IDENTIFICATION</scope>
</reference>
<dbReference type="Pfam" id="PF07654">
    <property type="entry name" value="C1-set"/>
    <property type="match status" value="2"/>
</dbReference>
<evidence type="ECO:0000313" key="4">
    <source>
        <dbReference type="Proteomes" id="UP000007635"/>
    </source>
</evidence>